<keyword evidence="4" id="KW-1185">Reference proteome</keyword>
<dbReference type="Proteomes" id="UP000187495">
    <property type="component" value="Unassembled WGS sequence"/>
</dbReference>
<feature type="region of interest" description="Disordered" evidence="1">
    <location>
        <begin position="573"/>
        <end position="599"/>
    </location>
</feature>
<protein>
    <submittedName>
        <fullName evidence="3">Uncharacterized protein</fullName>
    </submittedName>
</protein>
<sequence>MKIKFFQPLSLVAALFGLSGCVATSPMATTTAKPAQEALMQAMAAQARQSFGYRTDFYVSNSVRENALAAATDKQLTASANIMQSCEDSHDVAYIALTKKLMAEQDVAAEQVEQTAEHQRIKEEYLQCIADQQAILNQGIETFDADKFFSENKQLDAKSQMDLLFVQLREQINQNDIVKKANQTVYELEHDGKHTTLEVKKAKLLRTYLLEPSTLSIAGNYQPMLGMISFLPSFGYQTRNFTAYANQPLYLDLKKGVLYLWADNLAMLYSETLDKAMGNQWQNKWLAINLNDDSLPDNFGNHLLKMILDAKKQSFLSLPTDTFDWVQAEAVLAELVADDLPDEAKKRITSSPKIIRSSANAQQLAYARYIFVDTLYQNITREYPELTSSVADGGRSIADGETLIELVNTNQSTDEPVEGESMESIRINAKLLVQFLLNMLQQLSSDYQLQLRTSPDADLPSYQPFSYYGLAGNRINWIYQRQYWKNPLIRGNDEATAKLKISQPLKVDSFTNIGPVQTNLFDRLPASMREPNASNTINFIEYNKDLVDKLQNSNDKYLKAMVALIMGQSGQAEDDWYFDEDNEDGQEEDNQEGDDNKEQ</sequence>
<evidence type="ECO:0000256" key="1">
    <source>
        <dbReference type="SAM" id="MobiDB-lite"/>
    </source>
</evidence>
<evidence type="ECO:0000313" key="4">
    <source>
        <dbReference type="Proteomes" id="UP000187495"/>
    </source>
</evidence>
<organism evidence="3 4">
    <name type="scientific">Moraxella cuniculi DSM 21768</name>
    <dbReference type="NCBI Taxonomy" id="1122245"/>
    <lineage>
        <taxon>Bacteria</taxon>
        <taxon>Pseudomonadati</taxon>
        <taxon>Pseudomonadota</taxon>
        <taxon>Gammaproteobacteria</taxon>
        <taxon>Moraxellales</taxon>
        <taxon>Moraxellaceae</taxon>
        <taxon>Moraxella</taxon>
    </lineage>
</organism>
<dbReference type="EMBL" id="FTNU01000006">
    <property type="protein sequence ID" value="SIR89871.1"/>
    <property type="molecule type" value="Genomic_DNA"/>
</dbReference>
<name>A0A1N7EP49_9GAMM</name>
<proteinExistence type="predicted"/>
<reference evidence="4" key="1">
    <citation type="submission" date="2017-01" db="EMBL/GenBank/DDBJ databases">
        <authorList>
            <person name="Varghese N."/>
            <person name="Submissions S."/>
        </authorList>
    </citation>
    <scope>NUCLEOTIDE SEQUENCE [LARGE SCALE GENOMIC DNA]</scope>
    <source>
        <strain evidence="4">DSM 21768</strain>
    </source>
</reference>
<dbReference type="AlphaFoldDB" id="A0A1N7EP49"/>
<gene>
    <name evidence="3" type="ORF">SAMN02745664_10671</name>
</gene>
<keyword evidence="2" id="KW-0732">Signal</keyword>
<feature type="chain" id="PRO_5012794648" evidence="2">
    <location>
        <begin position="29"/>
        <end position="599"/>
    </location>
</feature>
<dbReference type="STRING" id="34061.B0189_02250"/>
<dbReference type="PROSITE" id="PS51257">
    <property type="entry name" value="PROKAR_LIPOPROTEIN"/>
    <property type="match status" value="1"/>
</dbReference>
<accession>A0A1N7EP49</accession>
<evidence type="ECO:0000313" key="3">
    <source>
        <dbReference type="EMBL" id="SIR89871.1"/>
    </source>
</evidence>
<feature type="compositionally biased region" description="Acidic residues" evidence="1">
    <location>
        <begin position="573"/>
        <end position="593"/>
    </location>
</feature>
<feature type="signal peptide" evidence="2">
    <location>
        <begin position="1"/>
        <end position="28"/>
    </location>
</feature>
<evidence type="ECO:0000256" key="2">
    <source>
        <dbReference type="SAM" id="SignalP"/>
    </source>
</evidence>